<evidence type="ECO:0000256" key="3">
    <source>
        <dbReference type="ARBA" id="ARBA00022687"/>
    </source>
</evidence>
<feature type="region of interest" description="Disordered" evidence="10">
    <location>
        <begin position="1"/>
        <end position="107"/>
    </location>
</feature>
<feature type="compositionally biased region" description="Low complexity" evidence="10">
    <location>
        <begin position="526"/>
        <end position="539"/>
    </location>
</feature>
<dbReference type="SMART" id="SM00398">
    <property type="entry name" value="HMG"/>
    <property type="match status" value="1"/>
</dbReference>
<dbReference type="PROSITE" id="PS50118">
    <property type="entry name" value="HMG_BOX_2"/>
    <property type="match status" value="1"/>
</dbReference>
<feature type="compositionally biased region" description="Basic and acidic residues" evidence="10">
    <location>
        <begin position="16"/>
        <end position="32"/>
    </location>
</feature>
<evidence type="ECO:0000256" key="8">
    <source>
        <dbReference type="ARBA" id="ARBA00023242"/>
    </source>
</evidence>
<dbReference type="Gene3D" id="4.10.900.10">
    <property type="entry name" value="TCF3-CBD (Catenin binding domain)"/>
    <property type="match status" value="1"/>
</dbReference>
<dbReference type="Pfam" id="PF08347">
    <property type="entry name" value="CTNNB1_binding"/>
    <property type="match status" value="1"/>
</dbReference>
<dbReference type="GO" id="GO:0000978">
    <property type="term" value="F:RNA polymerase II cis-regulatory region sequence-specific DNA binding"/>
    <property type="evidence" value="ECO:0007669"/>
    <property type="project" value="TreeGrafter"/>
</dbReference>
<feature type="compositionally biased region" description="Basic and acidic residues" evidence="10">
    <location>
        <begin position="470"/>
        <end position="502"/>
    </location>
</feature>
<dbReference type="GO" id="GO:1990907">
    <property type="term" value="C:beta-catenin-TCF complex"/>
    <property type="evidence" value="ECO:0007669"/>
    <property type="project" value="TreeGrafter"/>
</dbReference>
<evidence type="ECO:0000256" key="4">
    <source>
        <dbReference type="ARBA" id="ARBA00023015"/>
    </source>
</evidence>
<feature type="DNA-binding region" description="HMG box" evidence="9">
    <location>
        <begin position="299"/>
        <end position="367"/>
    </location>
</feature>
<dbReference type="InterPro" id="IPR027397">
    <property type="entry name" value="Catenin-bd_sf"/>
</dbReference>
<evidence type="ECO:0000256" key="2">
    <source>
        <dbReference type="ARBA" id="ARBA00006569"/>
    </source>
</evidence>
<protein>
    <submittedName>
        <fullName evidence="12">Transcription factor 7-like 2</fullName>
    </submittedName>
</protein>
<evidence type="ECO:0000256" key="5">
    <source>
        <dbReference type="ARBA" id="ARBA00023125"/>
    </source>
</evidence>
<keyword evidence="6" id="KW-0010">Activator</keyword>
<proteinExistence type="inferred from homology"/>
<feature type="domain" description="HMG box" evidence="11">
    <location>
        <begin position="299"/>
        <end position="367"/>
    </location>
</feature>
<dbReference type="GO" id="GO:0000785">
    <property type="term" value="C:chromatin"/>
    <property type="evidence" value="ECO:0007669"/>
    <property type="project" value="TreeGrafter"/>
</dbReference>
<evidence type="ECO:0000256" key="9">
    <source>
        <dbReference type="PROSITE-ProRule" id="PRU00267"/>
    </source>
</evidence>
<feature type="region of interest" description="Disordered" evidence="10">
    <location>
        <begin position="431"/>
        <end position="567"/>
    </location>
</feature>
<dbReference type="CDD" id="cd21996">
    <property type="entry name" value="HMG-box_TCF7-like"/>
    <property type="match status" value="1"/>
</dbReference>
<comment type="subcellular location">
    <subcellularLocation>
        <location evidence="1">Nucleus</location>
    </subcellularLocation>
</comment>
<evidence type="ECO:0000256" key="6">
    <source>
        <dbReference type="ARBA" id="ARBA00023159"/>
    </source>
</evidence>
<dbReference type="EMBL" id="JAIZAY010000020">
    <property type="protein sequence ID" value="KAJ8022907.1"/>
    <property type="molecule type" value="Genomic_DNA"/>
</dbReference>
<dbReference type="GO" id="GO:0000981">
    <property type="term" value="F:DNA-binding transcription factor activity, RNA polymerase II-specific"/>
    <property type="evidence" value="ECO:0007669"/>
    <property type="project" value="TreeGrafter"/>
</dbReference>
<dbReference type="InterPro" id="IPR024940">
    <property type="entry name" value="TCF/LEF"/>
</dbReference>
<evidence type="ECO:0000313" key="12">
    <source>
        <dbReference type="EMBL" id="KAJ8022907.1"/>
    </source>
</evidence>
<dbReference type="AlphaFoldDB" id="A0A9Q1BFP4"/>
<evidence type="ECO:0000313" key="13">
    <source>
        <dbReference type="Proteomes" id="UP001152320"/>
    </source>
</evidence>
<keyword evidence="7" id="KW-0804">Transcription</keyword>
<dbReference type="Pfam" id="PF00505">
    <property type="entry name" value="HMG_box"/>
    <property type="match status" value="1"/>
</dbReference>
<feature type="region of interest" description="Disordered" evidence="10">
    <location>
        <begin position="254"/>
        <end position="297"/>
    </location>
</feature>
<name>A0A9Q1BFP4_HOLLE</name>
<dbReference type="InterPro" id="IPR013558">
    <property type="entry name" value="CTNNB1-bd_N"/>
</dbReference>
<dbReference type="SUPFAM" id="SSF47095">
    <property type="entry name" value="HMG-box"/>
    <property type="match status" value="1"/>
</dbReference>
<comment type="caution">
    <text evidence="12">The sequence shown here is derived from an EMBL/GenBank/DDBJ whole genome shotgun (WGS) entry which is preliminary data.</text>
</comment>
<keyword evidence="13" id="KW-1185">Reference proteome</keyword>
<feature type="region of interest" description="Disordered" evidence="10">
    <location>
        <begin position="377"/>
        <end position="399"/>
    </location>
</feature>
<dbReference type="GO" id="GO:0060070">
    <property type="term" value="P:canonical Wnt signaling pathway"/>
    <property type="evidence" value="ECO:0007669"/>
    <property type="project" value="TreeGrafter"/>
</dbReference>
<dbReference type="InterPro" id="IPR036910">
    <property type="entry name" value="HMG_box_dom_sf"/>
</dbReference>
<keyword evidence="8 9" id="KW-0539">Nucleus</keyword>
<gene>
    <name evidence="12" type="ORF">HOLleu_37935</name>
</gene>
<dbReference type="PANTHER" id="PTHR10373:SF38">
    <property type="entry name" value="PROTEIN PANGOLIN, ISOFORM J"/>
    <property type="match status" value="1"/>
</dbReference>
<accession>A0A9Q1BFP4</accession>
<feature type="compositionally biased region" description="Low complexity" evidence="10">
    <location>
        <begin position="503"/>
        <end position="517"/>
    </location>
</feature>
<organism evidence="12 13">
    <name type="scientific">Holothuria leucospilota</name>
    <name type="common">Black long sea cucumber</name>
    <name type="synonym">Mertensiothuria leucospilota</name>
    <dbReference type="NCBI Taxonomy" id="206669"/>
    <lineage>
        <taxon>Eukaryota</taxon>
        <taxon>Metazoa</taxon>
        <taxon>Echinodermata</taxon>
        <taxon>Eleutherozoa</taxon>
        <taxon>Echinozoa</taxon>
        <taxon>Holothuroidea</taxon>
        <taxon>Aspidochirotacea</taxon>
        <taxon>Aspidochirotida</taxon>
        <taxon>Holothuriidae</taxon>
        <taxon>Holothuria</taxon>
    </lineage>
</organism>
<evidence type="ECO:0000259" key="11">
    <source>
        <dbReference type="PROSITE" id="PS50118"/>
    </source>
</evidence>
<dbReference type="FunFam" id="1.10.30.10:FF:000001">
    <property type="entry name" value="transcription factor 7 isoform X2"/>
    <property type="match status" value="1"/>
</dbReference>
<evidence type="ECO:0000256" key="10">
    <source>
        <dbReference type="SAM" id="MobiDB-lite"/>
    </source>
</evidence>
<dbReference type="OrthoDB" id="2307332at2759"/>
<keyword evidence="5 9" id="KW-0238">DNA-binding</keyword>
<keyword evidence="3" id="KW-0879">Wnt signaling pathway</keyword>
<dbReference type="PANTHER" id="PTHR10373">
    <property type="entry name" value="TRANSCRIPTION FACTOR 7 FAMILY MEMBER"/>
    <property type="match status" value="1"/>
</dbReference>
<dbReference type="SMART" id="SM01366">
    <property type="entry name" value="c-clamp"/>
    <property type="match status" value="1"/>
</dbReference>
<dbReference type="Gene3D" id="1.10.30.10">
    <property type="entry name" value="High mobility group box domain"/>
    <property type="match status" value="1"/>
</dbReference>
<evidence type="ECO:0000256" key="7">
    <source>
        <dbReference type="ARBA" id="ARBA00023163"/>
    </source>
</evidence>
<comment type="similarity">
    <text evidence="2">Belongs to the TCF/LEF family.</text>
</comment>
<feature type="compositionally biased region" description="Acidic residues" evidence="10">
    <location>
        <begin position="436"/>
        <end position="449"/>
    </location>
</feature>
<reference evidence="12" key="1">
    <citation type="submission" date="2021-10" db="EMBL/GenBank/DDBJ databases">
        <title>Tropical sea cucumber genome reveals ecological adaptation and Cuvierian tubules defense mechanism.</title>
        <authorList>
            <person name="Chen T."/>
        </authorList>
    </citation>
    <scope>NUCLEOTIDE SEQUENCE</scope>
    <source>
        <strain evidence="12">Nanhai2018</strain>
        <tissue evidence="12">Muscle</tissue>
    </source>
</reference>
<feature type="compositionally biased region" description="Basic and acidic residues" evidence="10">
    <location>
        <begin position="271"/>
        <end position="294"/>
    </location>
</feature>
<keyword evidence="4" id="KW-0805">Transcription regulation</keyword>
<dbReference type="InterPro" id="IPR009071">
    <property type="entry name" value="HMG_box_dom"/>
</dbReference>
<dbReference type="Proteomes" id="UP001152320">
    <property type="component" value="Chromosome 20"/>
</dbReference>
<evidence type="ECO:0000256" key="1">
    <source>
        <dbReference type="ARBA" id="ARBA00004123"/>
    </source>
</evidence>
<sequence length="646" mass="70670">MPQEPSRGGLDDAAEEEVKTFRTEGDGEERVIENGPASVQDSYGFGNPDDLNDVKSSLVIEGDPTSLKGANSQRNKRINGGETFEPPKDGHNKKIRTPSLHEGEKLDYPRFPPFTNLAFFPASYHGNGAVLAGPGGSKVPMVHPMAPYPPSLAHLMYNSDRYPPGTPPPAHLPSSVEIDSKTGILRPRHSLDLPSYHSLSPSTLGQLPPHLDVYPLSSQAFYPSIRSPYPTNLIVNSSGISRLAPSSLANPSNQLSFRGIPLSPQTSPASQHHDTQQQSNDREKGTDKKTEKKQSKVHIKKPLNAFMLYMKEMRASVVKECTLKESAAINQILGRRWHALSREEQAKYYELARKERQLHMQLYPGWSARDNYATACRRRKKRKDKSQGDASDPSTPKKCRARFGVDQQDFWCKPCRRKKKCIRFITDENDLRNSGDEEEDDSDFSGDEVENSKEQPPPSKKLCSNSTKIHSPDNKKESDRTLPEESSSPHHDEAKSNREGSRRPSSSSAASALSVSSLTAQPTRSIPPSSSGLSSVNSSCHPHSPAIMSHGSPTMIPLPHPATPSHPALSATSSFMVFPPHSPLLSYSSPSSIPDVYRGPPHLVPPPGLIPVAPLPGGPASMPHHIRLSSADIPQDLSMKSGTVTA</sequence>